<dbReference type="Pfam" id="PF23295">
    <property type="entry name" value="Arm_4"/>
    <property type="match status" value="1"/>
</dbReference>
<dbReference type="STRING" id="41447.ENSSDUP00000032017"/>
<dbReference type="InterPro" id="IPR013320">
    <property type="entry name" value="ConA-like_dom_sf"/>
</dbReference>
<evidence type="ECO:0000256" key="2">
    <source>
        <dbReference type="SAM" id="MobiDB-lite"/>
    </source>
</evidence>
<dbReference type="Proteomes" id="UP000261420">
    <property type="component" value="Unplaced"/>
</dbReference>
<proteinExistence type="predicted"/>
<organism evidence="5 6">
    <name type="scientific">Seriola dumerili</name>
    <name type="common">Greater amberjack</name>
    <name type="synonym">Caranx dumerili</name>
    <dbReference type="NCBI Taxonomy" id="41447"/>
    <lineage>
        <taxon>Eukaryota</taxon>
        <taxon>Metazoa</taxon>
        <taxon>Chordata</taxon>
        <taxon>Craniata</taxon>
        <taxon>Vertebrata</taxon>
        <taxon>Euteleostomi</taxon>
        <taxon>Actinopterygii</taxon>
        <taxon>Neopterygii</taxon>
        <taxon>Teleostei</taxon>
        <taxon>Neoteleostei</taxon>
        <taxon>Acanthomorphata</taxon>
        <taxon>Carangaria</taxon>
        <taxon>Carangiformes</taxon>
        <taxon>Carangidae</taxon>
        <taxon>Seriola</taxon>
    </lineage>
</organism>
<feature type="signal peptide" evidence="3">
    <location>
        <begin position="1"/>
        <end position="27"/>
    </location>
</feature>
<keyword evidence="3" id="KW-0732">Signal</keyword>
<dbReference type="Ensembl" id="ENSSDUT00000032567.1">
    <property type="protein sequence ID" value="ENSSDUP00000032017.1"/>
    <property type="gene ID" value="ENSSDUG00000022986.1"/>
</dbReference>
<dbReference type="GeneTree" id="ENSGT00940000155684"/>
<evidence type="ECO:0000256" key="3">
    <source>
        <dbReference type="SAM" id="SignalP"/>
    </source>
</evidence>
<feature type="region of interest" description="Disordered" evidence="2">
    <location>
        <begin position="447"/>
        <end position="466"/>
    </location>
</feature>
<dbReference type="GO" id="GO:0019882">
    <property type="term" value="P:antigen processing and presentation"/>
    <property type="evidence" value="ECO:0007669"/>
    <property type="project" value="TreeGrafter"/>
</dbReference>
<dbReference type="SUPFAM" id="SSF49899">
    <property type="entry name" value="Concanavalin A-like lectins/glucanases"/>
    <property type="match status" value="1"/>
</dbReference>
<dbReference type="InterPro" id="IPR056252">
    <property type="entry name" value="Alfy-like_Arm-like"/>
</dbReference>
<evidence type="ECO:0000313" key="5">
    <source>
        <dbReference type="Ensembl" id="ENSSDUP00000032017.1"/>
    </source>
</evidence>
<dbReference type="InterPro" id="IPR051944">
    <property type="entry name" value="BEACH_domain_protein"/>
</dbReference>
<reference evidence="5" key="1">
    <citation type="submission" date="2025-08" db="UniProtKB">
        <authorList>
            <consortium name="Ensembl"/>
        </authorList>
    </citation>
    <scope>IDENTIFICATION</scope>
</reference>
<accession>A0A3B4VN45</accession>
<evidence type="ECO:0000259" key="4">
    <source>
        <dbReference type="Pfam" id="PF23295"/>
    </source>
</evidence>
<name>A0A3B4VN45_SERDU</name>
<evidence type="ECO:0000313" key="6">
    <source>
        <dbReference type="Proteomes" id="UP000261420"/>
    </source>
</evidence>
<keyword evidence="1" id="KW-0853">WD repeat</keyword>
<reference evidence="5" key="2">
    <citation type="submission" date="2025-09" db="UniProtKB">
        <authorList>
            <consortium name="Ensembl"/>
        </authorList>
    </citation>
    <scope>IDENTIFICATION</scope>
</reference>
<protein>
    <recommendedName>
        <fullName evidence="4">Alfy-like armadillo-like repeat domain-containing protein</fullName>
    </recommendedName>
</protein>
<evidence type="ECO:0000256" key="1">
    <source>
        <dbReference type="ARBA" id="ARBA00022574"/>
    </source>
</evidence>
<feature type="chain" id="PRO_5017203939" description="Alfy-like armadillo-like repeat domain-containing protein" evidence="3">
    <location>
        <begin position="28"/>
        <end position="1608"/>
    </location>
</feature>
<feature type="domain" description="Alfy-like armadillo-like repeat" evidence="4">
    <location>
        <begin position="337"/>
        <end position="441"/>
    </location>
</feature>
<dbReference type="PANTHER" id="PTHR46108">
    <property type="entry name" value="BLUE CHEESE"/>
    <property type="match status" value="1"/>
</dbReference>
<dbReference type="PANTHER" id="PTHR46108:SF3">
    <property type="entry name" value="WD REPEAT- AND FYVE DOMAIN-CONTAINING PROTEIN 4"/>
    <property type="match status" value="1"/>
</dbReference>
<sequence>MFWFHLPFLPPALFQVLLQLCRQPVNAERMVETQELQCLIIGLTSLWDQTSASWRHQASRVLKAISAVATSNTNCVRICIQNLLHISADVSGPLLAEVAVAVFSFIRDTYSLNTALFIEFDTNNGLVVNRFSTEKSLFPVKNLQAFHLLQASLLHSQDSLLCCQLLRTLQTIWERDPANFFLLEWTVQSVAQVAACVSRKPAPVQKLFFTLLEMVQLLMCTVNSLMTVHSGMLAEVLSDWGLLELLLGELRRRAKILRKAGVVSSSEISMNQHIYFFISVRDLGMVPYIKIFLDKDQYRGPTLSILEQLAEINPEEFMSTAIGALCSSTQQELGLKWDLLQSVLKVLESPNSWEAFRRAGGFTGLLSLVIDMEGALSDPPQGEVWKSLGHQQLLDLLLLALHILALAVHLHTVNAHHFETGGFYERLAEALLQLGCFHAESPEKERWNGEETSCPKAAGDSQSPGKSFHQFVELAEATETPSSPSTTPQPSLPVTLRTCIRLLSYLDQFATGAYSPQELNLGLEPDDVYDVDKEKQNGPAGHEGVRFTCDHIILHPGAIRIIMTLLPAVFTPKDSQLSMEVQFSLAHHVQAMVKPERNRQIMCEGGLVSTLLAHCQSMLLSPNHPLHLPITRILEKLSSQAITHSDFRKFLCLGNPLMCLIANLILVLSKSGHSTEADPSSESKVKTLKRTFSLLQSTTCSESSVGSAVPAHQIISLVSMTSPRTFRPHRVSSSPAFVEFDMSESGYGCLFLPSLATVKGVTADSISTGGIGKGKGFPPTAGLSFSCWFQINRFSSACDSHPIRLLSVVRHMSRTEQQYICLSISFSAYDGCLVISTEEEALAYLDMMEPEVSTPTSLPTSLRLRCSSILVPGQWHHLAVVMAKDVKKSCVTSAYFNGKALGTGKMRYIKPFPGQYVSMDPTAVIDVYGLIGTPALWKEHAALVWRVGPSYLFEEALSPEAVGVIYTKGTAYQGNFQALRNIGHNPDSEALPLRLVPEERISFGINPAISTLTTVVQIREDYNEVDCRLIAKEMGITSRDQSTPVFLARNISQHLSGTSRTIGAALVGHFGVRTFTPSSASHGFLYVGGPAVVLSLAAMAPDDSSLYAAVKVLLSVLETNSAMQQEMNRINGYKLLAFLLKMKRSLVTYRTLQLVLHLSSSVELSSGSGCLQNIPAFQDLLCDLEIGIDIGALSVFSLCVLNSDSRNAEVMHTVGLLPKLLFELSDPAVTFRKVKIISCVITSLLKAHFTPLDMSRLGLFLIYTLPPLSDMTEGKEISESDLSQDTCPLCAVAQSSGPASLIFIRNQLLLSVMFLFPTSQQKAVFDSLGSDWFLLFLQPHLHPSTLKLGLVLLTYFLSSPDQQSSFREGVVPGTLIEGMEEPVAVMDNLRAHSWSYECLTTTCRGFDVLQELLFRHSHLPQVHNVLIMCHLQVHLDDNLQSLIDSQANTPAQQLCVEAATILLELPAPPTKHMSGSDASWEWQLPASVMQFFCLLHNLRPRDPLWASPEFLHALAGVVYPLDGSEVCVLLWIHETFTVLLSLVLFTGVVTSFRVSVSSNPRPEGQMGTLMENVVLFSKTLLQKLYSGTFLGDSESLINFLADQIVVVR</sequence>
<dbReference type="OMA" id="FVRDTYH"/>
<keyword evidence="6" id="KW-1185">Reference proteome</keyword>